<gene>
    <name evidence="2" type="ORF">BDZ94DRAFT_1236037</name>
</gene>
<proteinExistence type="predicted"/>
<evidence type="ECO:0000313" key="3">
    <source>
        <dbReference type="Proteomes" id="UP000807353"/>
    </source>
</evidence>
<sequence length="152" mass="15544">MFSKIFTALLAATAASAAALSNTPIPTTSLPKFKLSASDLGFSRARTTATNINLTPESALVDPTLILCSVADCASDCFRLTLLDAPQGVCLVPNSPASFLSLAIDNPDATVIPFAVLVGDCAVSLLQIPQSNVCFNIDPAGVDFAVVAGSTP</sequence>
<feature type="chain" id="PRO_5040341380" description="Hydrophobin" evidence="1">
    <location>
        <begin position="20"/>
        <end position="152"/>
    </location>
</feature>
<dbReference type="EMBL" id="MU150261">
    <property type="protein sequence ID" value="KAF9463559.1"/>
    <property type="molecule type" value="Genomic_DNA"/>
</dbReference>
<feature type="signal peptide" evidence="1">
    <location>
        <begin position="1"/>
        <end position="19"/>
    </location>
</feature>
<comment type="caution">
    <text evidence="2">The sequence shown here is derived from an EMBL/GenBank/DDBJ whole genome shotgun (WGS) entry which is preliminary data.</text>
</comment>
<reference evidence="2" key="1">
    <citation type="submission" date="2020-11" db="EMBL/GenBank/DDBJ databases">
        <authorList>
            <consortium name="DOE Joint Genome Institute"/>
            <person name="Ahrendt S."/>
            <person name="Riley R."/>
            <person name="Andreopoulos W."/>
            <person name="Labutti K."/>
            <person name="Pangilinan J."/>
            <person name="Ruiz-Duenas F.J."/>
            <person name="Barrasa J.M."/>
            <person name="Sanchez-Garcia M."/>
            <person name="Camarero S."/>
            <person name="Miyauchi S."/>
            <person name="Serrano A."/>
            <person name="Linde D."/>
            <person name="Babiker R."/>
            <person name="Drula E."/>
            <person name="Ayuso-Fernandez I."/>
            <person name="Pacheco R."/>
            <person name="Padilla G."/>
            <person name="Ferreira P."/>
            <person name="Barriuso J."/>
            <person name="Kellner H."/>
            <person name="Castanera R."/>
            <person name="Alfaro M."/>
            <person name="Ramirez L."/>
            <person name="Pisabarro A.G."/>
            <person name="Kuo A."/>
            <person name="Tritt A."/>
            <person name="Lipzen A."/>
            <person name="He G."/>
            <person name="Yan M."/>
            <person name="Ng V."/>
            <person name="Cullen D."/>
            <person name="Martin F."/>
            <person name="Rosso M.-N."/>
            <person name="Henrissat B."/>
            <person name="Hibbett D."/>
            <person name="Martinez A.T."/>
            <person name="Grigoriev I.V."/>
        </authorList>
    </citation>
    <scope>NUCLEOTIDE SEQUENCE</scope>
    <source>
        <strain evidence="2">CBS 247.69</strain>
    </source>
</reference>
<accession>A0A9P5Y7E6</accession>
<name>A0A9P5Y7E6_9AGAR</name>
<evidence type="ECO:0008006" key="4">
    <source>
        <dbReference type="Google" id="ProtNLM"/>
    </source>
</evidence>
<keyword evidence="3" id="KW-1185">Reference proteome</keyword>
<evidence type="ECO:0000256" key="1">
    <source>
        <dbReference type="SAM" id="SignalP"/>
    </source>
</evidence>
<dbReference type="Proteomes" id="UP000807353">
    <property type="component" value="Unassembled WGS sequence"/>
</dbReference>
<protein>
    <recommendedName>
        <fullName evidence="4">Hydrophobin</fullName>
    </recommendedName>
</protein>
<keyword evidence="1" id="KW-0732">Signal</keyword>
<dbReference type="OrthoDB" id="2744598at2759"/>
<dbReference type="AlphaFoldDB" id="A0A9P5Y7E6"/>
<organism evidence="2 3">
    <name type="scientific">Collybia nuda</name>
    <dbReference type="NCBI Taxonomy" id="64659"/>
    <lineage>
        <taxon>Eukaryota</taxon>
        <taxon>Fungi</taxon>
        <taxon>Dikarya</taxon>
        <taxon>Basidiomycota</taxon>
        <taxon>Agaricomycotina</taxon>
        <taxon>Agaricomycetes</taxon>
        <taxon>Agaricomycetidae</taxon>
        <taxon>Agaricales</taxon>
        <taxon>Tricholomatineae</taxon>
        <taxon>Clitocybaceae</taxon>
        <taxon>Collybia</taxon>
    </lineage>
</organism>
<evidence type="ECO:0000313" key="2">
    <source>
        <dbReference type="EMBL" id="KAF9463559.1"/>
    </source>
</evidence>